<dbReference type="KEGG" id="tac:Ta0441"/>
<dbReference type="InterPro" id="IPR050259">
    <property type="entry name" value="SDR"/>
</dbReference>
<dbReference type="EnsemblBacteria" id="CAC11583">
    <property type="protein sequence ID" value="CAC11583"/>
    <property type="gene ID" value="CAC11583"/>
</dbReference>
<dbReference type="NCBIfam" id="NF004746">
    <property type="entry name" value="PRK06077.1"/>
    <property type="match status" value="1"/>
</dbReference>
<keyword evidence="3" id="KW-1185">Reference proteome</keyword>
<dbReference type="eggNOG" id="arCOG01259">
    <property type="taxonomic scope" value="Archaea"/>
</dbReference>
<dbReference type="InParanoid" id="Q9HKZ9"/>
<dbReference type="AlphaFoldDB" id="Q9HKZ9"/>
<comment type="similarity">
    <text evidence="1">Belongs to the short-chain dehydrogenases/reductases (SDR) family.</text>
</comment>
<dbReference type="InterPro" id="IPR036291">
    <property type="entry name" value="NAD(P)-bd_dom_sf"/>
</dbReference>
<gene>
    <name evidence="2" type="ordered locus">Ta0441</name>
</gene>
<dbReference type="Gene3D" id="3.40.50.720">
    <property type="entry name" value="NAD(P)-binding Rossmann-like Domain"/>
    <property type="match status" value="1"/>
</dbReference>
<dbReference type="InterPro" id="IPR002347">
    <property type="entry name" value="SDR_fam"/>
</dbReference>
<dbReference type="PRINTS" id="PR00081">
    <property type="entry name" value="GDHRDH"/>
</dbReference>
<dbReference type="Pfam" id="PF13561">
    <property type="entry name" value="adh_short_C2"/>
    <property type="match status" value="1"/>
</dbReference>
<dbReference type="PANTHER" id="PTHR42879">
    <property type="entry name" value="3-OXOACYL-(ACYL-CARRIER-PROTEIN) REDUCTASE"/>
    <property type="match status" value="1"/>
</dbReference>
<dbReference type="PRINTS" id="PR00080">
    <property type="entry name" value="SDRFAMILY"/>
</dbReference>
<dbReference type="PANTHER" id="PTHR42879:SF2">
    <property type="entry name" value="3-OXOACYL-[ACYL-CARRIER-PROTEIN] REDUCTASE FABG"/>
    <property type="match status" value="1"/>
</dbReference>
<dbReference type="HOGENOM" id="CLU_010194_1_2_2"/>
<dbReference type="Proteomes" id="UP000001024">
    <property type="component" value="Chromosome"/>
</dbReference>
<dbReference type="FunCoup" id="Q9HKZ9">
    <property type="interactions" value="89"/>
</dbReference>
<dbReference type="PaxDb" id="273075-Ta0441"/>
<evidence type="ECO:0000256" key="1">
    <source>
        <dbReference type="ARBA" id="ARBA00006484"/>
    </source>
</evidence>
<dbReference type="EMBL" id="AL445064">
    <property type="protein sequence ID" value="CAC11583.1"/>
    <property type="molecule type" value="Genomic_DNA"/>
</dbReference>
<name>Q9HKZ9_THEAC</name>
<evidence type="ECO:0000313" key="3">
    <source>
        <dbReference type="Proteomes" id="UP000001024"/>
    </source>
</evidence>
<dbReference type="RefSeq" id="WP_010900868.1">
    <property type="nucleotide sequence ID" value="NC_002578.1"/>
</dbReference>
<dbReference type="STRING" id="273075.gene:9571661"/>
<dbReference type="CDD" id="cd05233">
    <property type="entry name" value="SDR_c"/>
    <property type="match status" value="1"/>
</dbReference>
<dbReference type="SUPFAM" id="SSF51735">
    <property type="entry name" value="NAD(P)-binding Rossmann-fold domains"/>
    <property type="match status" value="1"/>
</dbReference>
<dbReference type="FunFam" id="3.40.50.720:FF:000084">
    <property type="entry name" value="Short-chain dehydrogenase reductase"/>
    <property type="match status" value="1"/>
</dbReference>
<evidence type="ECO:0000313" key="2">
    <source>
        <dbReference type="EMBL" id="CAC11583.1"/>
    </source>
</evidence>
<sequence length="250" mass="27143">MKGKVAVVTGSGRGIGREIAVYLAKQGANVVVNVKKRVEDGNETLAEVRKYSNGIMVQADVSTRAGARHIAEETQKEYGQCDILVNNAGLGIGMPFLDSDDRLIEKMVSTNYLSAIYCTQELTKIMPEGGSIIMMASLAGIRPMVSLSLYGSLKAAIIKLTEYLALEFKQKKIRVNSIAPSIVKTKMGESLIDYMHMTEDEYTSKHTLTGSIIYPEEIAKTVDFLVSSPNITGQTIVIDSGQSLIGDLTI</sequence>
<reference evidence="2 3" key="1">
    <citation type="journal article" date="2000" name="Nature">
        <title>The genome sequence of the thermoacidophilic scavenger Thermoplasma acidophilum.</title>
        <authorList>
            <person name="Ruepp A."/>
            <person name="Graml W."/>
            <person name="Santos-Martinez M.L."/>
            <person name="Koretke K.K."/>
            <person name="Volker C."/>
            <person name="Mewes H.W."/>
            <person name="Frishman D."/>
            <person name="Stocker S."/>
            <person name="Lupas A.N."/>
            <person name="Baumeister W."/>
        </authorList>
    </citation>
    <scope>NUCLEOTIDE SEQUENCE [LARGE SCALE GENOMIC DNA]</scope>
    <source>
        <strain evidence="3">ATCC 25905 / DSM 1728 / JCM 9062 / NBRC 15155 / AMRC-C165</strain>
    </source>
</reference>
<protein>
    <submittedName>
        <fullName evidence="2">3-oxoacyl-[acyl-carrier-protein] reductase related protein</fullName>
    </submittedName>
</protein>
<dbReference type="SMR" id="Q9HKZ9"/>
<organism evidence="2 3">
    <name type="scientific">Thermoplasma acidophilum (strain ATCC 25905 / DSM 1728 / JCM 9062 / NBRC 15155 / AMRC-C165)</name>
    <dbReference type="NCBI Taxonomy" id="273075"/>
    <lineage>
        <taxon>Archaea</taxon>
        <taxon>Methanobacteriati</taxon>
        <taxon>Thermoplasmatota</taxon>
        <taxon>Thermoplasmata</taxon>
        <taxon>Thermoplasmatales</taxon>
        <taxon>Thermoplasmataceae</taxon>
        <taxon>Thermoplasma</taxon>
    </lineage>
</organism>
<proteinExistence type="inferred from homology"/>
<accession>Q9HKZ9</accession>